<dbReference type="Proteomes" id="UP001151699">
    <property type="component" value="Unassembled WGS sequence"/>
</dbReference>
<dbReference type="AlphaFoldDB" id="A0A9Q0RS38"/>
<evidence type="ECO:0000313" key="3">
    <source>
        <dbReference type="Proteomes" id="UP001151699"/>
    </source>
</evidence>
<evidence type="ECO:0000313" key="2">
    <source>
        <dbReference type="EMBL" id="KAJ6618016.1"/>
    </source>
</evidence>
<feature type="non-terminal residue" evidence="2">
    <location>
        <position position="1"/>
    </location>
</feature>
<organism evidence="2 3">
    <name type="scientific">Pseudolycoriella hygida</name>
    <dbReference type="NCBI Taxonomy" id="35572"/>
    <lineage>
        <taxon>Eukaryota</taxon>
        <taxon>Metazoa</taxon>
        <taxon>Ecdysozoa</taxon>
        <taxon>Arthropoda</taxon>
        <taxon>Hexapoda</taxon>
        <taxon>Insecta</taxon>
        <taxon>Pterygota</taxon>
        <taxon>Neoptera</taxon>
        <taxon>Endopterygota</taxon>
        <taxon>Diptera</taxon>
        <taxon>Nematocera</taxon>
        <taxon>Sciaroidea</taxon>
        <taxon>Sciaridae</taxon>
        <taxon>Pseudolycoriella</taxon>
    </lineage>
</organism>
<feature type="signal peptide" evidence="1">
    <location>
        <begin position="1"/>
        <end position="37"/>
    </location>
</feature>
<dbReference type="EMBL" id="WJQU01004247">
    <property type="protein sequence ID" value="KAJ6618016.1"/>
    <property type="molecule type" value="Genomic_DNA"/>
</dbReference>
<keyword evidence="1" id="KW-0732">Signal</keyword>
<keyword evidence="3" id="KW-1185">Reference proteome</keyword>
<feature type="chain" id="PRO_5040436601" evidence="1">
    <location>
        <begin position="38"/>
        <end position="184"/>
    </location>
</feature>
<gene>
    <name evidence="2" type="ORF">Bhyg_17676</name>
</gene>
<protein>
    <submittedName>
        <fullName evidence="2">Uncharacterized protein</fullName>
    </submittedName>
</protein>
<sequence>IRRIRGEFPISLHQNTKEMKKLLVLTLLLVAQNLCEASCKKKCGKLHCPLIPSSCPSGETLTTPIKSNGCPGCPQCTKCILLFCPAAVNCTYGTVTTKQSNGCPGCPTCRKCTPLPCPLLPADCPAGETLTHTTDSDGCPGCSQCCGKLNCPMIPVECPEGEILTSTVLSNGCPGCQQCSFVSS</sequence>
<proteinExistence type="predicted"/>
<reference evidence="2" key="1">
    <citation type="submission" date="2022-07" db="EMBL/GenBank/DDBJ databases">
        <authorList>
            <person name="Trinca V."/>
            <person name="Uliana J.V.C."/>
            <person name="Torres T.T."/>
            <person name="Ward R.J."/>
            <person name="Monesi N."/>
        </authorList>
    </citation>
    <scope>NUCLEOTIDE SEQUENCE</scope>
    <source>
        <strain evidence="2">HSMRA1968</strain>
        <tissue evidence="2">Whole embryos</tissue>
    </source>
</reference>
<evidence type="ECO:0000256" key="1">
    <source>
        <dbReference type="SAM" id="SignalP"/>
    </source>
</evidence>
<name>A0A9Q0RS38_9DIPT</name>
<comment type="caution">
    <text evidence="2">The sequence shown here is derived from an EMBL/GenBank/DDBJ whole genome shotgun (WGS) entry which is preliminary data.</text>
</comment>
<accession>A0A9Q0RS38</accession>